<gene>
    <name evidence="1" type="ORF">LIZ65_10500</name>
</gene>
<proteinExistence type="predicted"/>
<dbReference type="InterPro" id="IPR009319">
    <property type="entry name" value="Phage_A118_VSP1"/>
</dbReference>
<keyword evidence="2" id="KW-1185">Reference proteome</keyword>
<dbReference type="Pfam" id="PF06152">
    <property type="entry name" value="Phage_min_cap2"/>
    <property type="match status" value="1"/>
</dbReference>
<protein>
    <submittedName>
        <fullName evidence="1">Phage minor capsid protein</fullName>
    </submittedName>
</protein>
<name>A0ABS8DH43_9FIRM</name>
<dbReference type="Proteomes" id="UP001299546">
    <property type="component" value="Unassembled WGS sequence"/>
</dbReference>
<accession>A0ABS8DH43</accession>
<dbReference type="EMBL" id="JAJCIS010000005">
    <property type="protein sequence ID" value="MCB7387716.1"/>
    <property type="molecule type" value="Genomic_DNA"/>
</dbReference>
<evidence type="ECO:0000313" key="2">
    <source>
        <dbReference type="Proteomes" id="UP001299546"/>
    </source>
</evidence>
<reference evidence="1 2" key="1">
    <citation type="submission" date="2021-10" db="EMBL/GenBank/DDBJ databases">
        <title>Collection of gut derived symbiotic bacterial strains cultured from healthy donors.</title>
        <authorList>
            <person name="Lin H."/>
            <person name="Littmann E."/>
            <person name="Kohout C."/>
            <person name="Pamer E.G."/>
        </authorList>
    </citation>
    <scope>NUCLEOTIDE SEQUENCE [LARGE SCALE GENOMIC DNA]</scope>
    <source>
        <strain evidence="1 2">DFI.1.165</strain>
    </source>
</reference>
<dbReference type="RefSeq" id="WP_066737098.1">
    <property type="nucleotide sequence ID" value="NZ_JAJCIQ010000006.1"/>
</dbReference>
<evidence type="ECO:0000313" key="1">
    <source>
        <dbReference type="EMBL" id="MCB7387716.1"/>
    </source>
</evidence>
<sequence length="386" mass="44385">MLTQGDIEKIPVAMEQAASRLELNIMKDIVRRIKANSDMTSSAEYQIDRLRQLGKTDAYIKKEIQSYLQITDDELERLFKDIIKNEYEKFDDIYIKTGHNHTPFGSNKEIVKMVEAVMKQTADSFKNISQSLGFTTMKDGVKIFLPIAEYYQTVLDNAVLGMTTGAFSYETMLKKAVKEMTRGGMRTVAYASGRRYRIESATRAALMTGFNQINSFMNEQAARELGTDDYEVSYHIGARPSHQTWQGRVYSYQELKSICLLGDVTGLCGANCYHSYTPFVKGISTRNYTDSQLDKMIADENTIKYYKGQEYTTYTALQRQRDLELLMRKQRQDIALLKEGQGNDFDIMACQIRYRDTMNKYVDFSNVLNLPQQKERIYMDGLGRVA</sequence>
<comment type="caution">
    <text evidence="1">The sequence shown here is derived from an EMBL/GenBank/DDBJ whole genome shotgun (WGS) entry which is preliminary data.</text>
</comment>
<organism evidence="1 2">
    <name type="scientific">Bariatricus massiliensis</name>
    <dbReference type="NCBI Taxonomy" id="1745713"/>
    <lineage>
        <taxon>Bacteria</taxon>
        <taxon>Bacillati</taxon>
        <taxon>Bacillota</taxon>
        <taxon>Clostridia</taxon>
        <taxon>Lachnospirales</taxon>
        <taxon>Lachnospiraceae</taxon>
        <taxon>Bariatricus</taxon>
    </lineage>
</organism>